<dbReference type="eggNOG" id="COG1722">
    <property type="taxonomic scope" value="Bacteria"/>
</dbReference>
<evidence type="ECO:0000313" key="8">
    <source>
        <dbReference type="Proteomes" id="UP000003100"/>
    </source>
</evidence>
<protein>
    <recommendedName>
        <fullName evidence="6">Exodeoxyribonuclease 7 small subunit</fullName>
        <ecNumber evidence="6">3.1.11.6</ecNumber>
    </recommendedName>
    <alternativeName>
        <fullName evidence="6">Exodeoxyribonuclease VII small subunit</fullName>
        <shortName evidence="6">Exonuclease VII small subunit</shortName>
    </alternativeName>
</protein>
<dbReference type="PATRIC" id="fig|476272.21.peg.2262"/>
<proteinExistence type="inferred from homology"/>
<keyword evidence="8" id="KW-1185">Reference proteome</keyword>
<keyword evidence="4 6" id="KW-0378">Hydrolase</keyword>
<keyword evidence="2 6" id="KW-0963">Cytoplasm</keyword>
<evidence type="ECO:0000256" key="5">
    <source>
        <dbReference type="ARBA" id="ARBA00022839"/>
    </source>
</evidence>
<reference evidence="7 8" key="1">
    <citation type="submission" date="2009-01" db="EMBL/GenBank/DDBJ databases">
        <authorList>
            <person name="Fulton L."/>
            <person name="Clifton S."/>
            <person name="Fulton B."/>
            <person name="Xu J."/>
            <person name="Minx P."/>
            <person name="Pepin K.H."/>
            <person name="Johnson M."/>
            <person name="Bhonagiri V."/>
            <person name="Nash W.E."/>
            <person name="Mardis E.R."/>
            <person name="Wilson R.K."/>
        </authorList>
    </citation>
    <scope>NUCLEOTIDE SEQUENCE [LARGE SCALE GENOMIC DNA]</scope>
    <source>
        <strain evidence="8">DSM 10507 / JCM 14656 / S5a33</strain>
    </source>
</reference>
<accession>C0CM07</accession>
<dbReference type="HAMAP" id="MF_00337">
    <property type="entry name" value="Exonuc_7_S"/>
    <property type="match status" value="1"/>
</dbReference>
<dbReference type="InterPro" id="IPR037004">
    <property type="entry name" value="Exonuc_VII_ssu_sf"/>
</dbReference>
<evidence type="ECO:0000256" key="4">
    <source>
        <dbReference type="ARBA" id="ARBA00022801"/>
    </source>
</evidence>
<comment type="subcellular location">
    <subcellularLocation>
        <location evidence="6">Cytoplasm</location>
    </subcellularLocation>
</comment>
<dbReference type="GO" id="GO:0009318">
    <property type="term" value="C:exodeoxyribonuclease VII complex"/>
    <property type="evidence" value="ECO:0007669"/>
    <property type="project" value="UniProtKB-UniRule"/>
</dbReference>
<dbReference type="Pfam" id="PF02609">
    <property type="entry name" value="Exonuc_VII_S"/>
    <property type="match status" value="1"/>
</dbReference>
<dbReference type="AlphaFoldDB" id="C0CM07"/>
<dbReference type="PANTHER" id="PTHR34137:SF1">
    <property type="entry name" value="EXODEOXYRIBONUCLEASE 7 SMALL SUBUNIT"/>
    <property type="match status" value="1"/>
</dbReference>
<comment type="subunit">
    <text evidence="6">Heterooligomer composed of large and small subunits.</text>
</comment>
<dbReference type="Gene3D" id="1.10.287.1040">
    <property type="entry name" value="Exonuclease VII, small subunit"/>
    <property type="match status" value="1"/>
</dbReference>
<dbReference type="Proteomes" id="UP000003100">
    <property type="component" value="Unassembled WGS sequence"/>
</dbReference>
<name>C0CM07_BLAHS</name>
<dbReference type="GeneID" id="86822103"/>
<sequence length="77" mass="8933">MCKKDEQETKETILTIEEAFERLDALTQKLENGQTSLEESFAVYQEGIKLLKYCNGKIDRVEKKMLQIDEDGVISEF</sequence>
<dbReference type="GO" id="GO:0006308">
    <property type="term" value="P:DNA catabolic process"/>
    <property type="evidence" value="ECO:0007669"/>
    <property type="project" value="UniProtKB-UniRule"/>
</dbReference>
<dbReference type="PANTHER" id="PTHR34137">
    <property type="entry name" value="EXODEOXYRIBONUCLEASE 7 SMALL SUBUNIT"/>
    <property type="match status" value="1"/>
</dbReference>
<keyword evidence="3 6" id="KW-0540">Nuclease</keyword>
<dbReference type="GO" id="GO:0005829">
    <property type="term" value="C:cytosol"/>
    <property type="evidence" value="ECO:0007669"/>
    <property type="project" value="TreeGrafter"/>
</dbReference>
<dbReference type="RefSeq" id="WP_005948744.1">
    <property type="nucleotide sequence ID" value="NZ_CP136423.1"/>
</dbReference>
<organism evidence="7 8">
    <name type="scientific">Blautia hydrogenotrophica (strain DSM 10507 / JCM 14656 / S5a33)</name>
    <name type="common">Ruminococcus hydrogenotrophicus</name>
    <dbReference type="NCBI Taxonomy" id="476272"/>
    <lineage>
        <taxon>Bacteria</taxon>
        <taxon>Bacillati</taxon>
        <taxon>Bacillota</taxon>
        <taxon>Clostridia</taxon>
        <taxon>Lachnospirales</taxon>
        <taxon>Lachnospiraceae</taxon>
        <taxon>Blautia</taxon>
    </lineage>
</organism>
<dbReference type="InterPro" id="IPR003761">
    <property type="entry name" value="Exonuc_VII_S"/>
</dbReference>
<evidence type="ECO:0000256" key="1">
    <source>
        <dbReference type="ARBA" id="ARBA00009998"/>
    </source>
</evidence>
<keyword evidence="5 6" id="KW-0269">Exonuclease</keyword>
<gene>
    <name evidence="6" type="primary">xseB</name>
    <name evidence="7" type="ORF">RUMHYD_01882</name>
</gene>
<dbReference type="SUPFAM" id="SSF116842">
    <property type="entry name" value="XseB-like"/>
    <property type="match status" value="1"/>
</dbReference>
<reference evidence="7 8" key="2">
    <citation type="submission" date="2009-02" db="EMBL/GenBank/DDBJ databases">
        <title>Draft genome sequence of Blautia hydrogenotrophica DSM 10507 (Ruminococcus hydrogenotrophicus DSM 10507).</title>
        <authorList>
            <person name="Sudarsanam P."/>
            <person name="Ley R."/>
            <person name="Guruge J."/>
            <person name="Turnbaugh P.J."/>
            <person name="Mahowald M."/>
            <person name="Liep D."/>
            <person name="Gordon J."/>
        </authorList>
    </citation>
    <scope>NUCLEOTIDE SEQUENCE [LARGE SCALE GENOMIC DNA]</scope>
    <source>
        <strain evidence="8">DSM 10507 / JCM 14656 / S5a33</strain>
    </source>
</reference>
<dbReference type="EMBL" id="ACBZ01000098">
    <property type="protein sequence ID" value="EEG49225.1"/>
    <property type="molecule type" value="Genomic_DNA"/>
</dbReference>
<dbReference type="GO" id="GO:0008855">
    <property type="term" value="F:exodeoxyribonuclease VII activity"/>
    <property type="evidence" value="ECO:0007669"/>
    <property type="project" value="UniProtKB-UniRule"/>
</dbReference>
<evidence type="ECO:0000256" key="3">
    <source>
        <dbReference type="ARBA" id="ARBA00022722"/>
    </source>
</evidence>
<dbReference type="NCBIfam" id="TIGR01280">
    <property type="entry name" value="xseB"/>
    <property type="match status" value="1"/>
</dbReference>
<evidence type="ECO:0000313" key="7">
    <source>
        <dbReference type="EMBL" id="EEG49225.1"/>
    </source>
</evidence>
<dbReference type="EC" id="3.1.11.6" evidence="6"/>
<evidence type="ECO:0000256" key="2">
    <source>
        <dbReference type="ARBA" id="ARBA00022490"/>
    </source>
</evidence>
<comment type="function">
    <text evidence="6">Bidirectionally degrades single-stranded DNA into large acid-insoluble oligonucleotides, which are then degraded further into small acid-soluble oligonucleotides.</text>
</comment>
<evidence type="ECO:0000256" key="6">
    <source>
        <dbReference type="HAMAP-Rule" id="MF_00337"/>
    </source>
</evidence>
<comment type="similarity">
    <text evidence="1 6">Belongs to the XseB family.</text>
</comment>
<dbReference type="HOGENOM" id="CLU_145918_2_3_9"/>
<comment type="catalytic activity">
    <reaction evidence="6">
        <text>Exonucleolytic cleavage in either 5'- to 3'- or 3'- to 5'-direction to yield nucleoside 5'-phosphates.</text>
        <dbReference type="EC" id="3.1.11.6"/>
    </reaction>
</comment>